<dbReference type="Gene3D" id="1.10.1040.10">
    <property type="entry name" value="N-(1-d-carboxylethyl)-l-norvaline Dehydrogenase, domain 2"/>
    <property type="match status" value="1"/>
</dbReference>
<dbReference type="InterPro" id="IPR014026">
    <property type="entry name" value="UDP-Glc/GDP-Man_DH_dimer"/>
</dbReference>
<gene>
    <name evidence="2" type="ORF">LCGC14_1829110</name>
</gene>
<reference evidence="2" key="1">
    <citation type="journal article" date="2015" name="Nature">
        <title>Complex archaea that bridge the gap between prokaryotes and eukaryotes.</title>
        <authorList>
            <person name="Spang A."/>
            <person name="Saw J.H."/>
            <person name="Jorgensen S.L."/>
            <person name="Zaremba-Niedzwiedzka K."/>
            <person name="Martijn J."/>
            <person name="Lind A.E."/>
            <person name="van Eijk R."/>
            <person name="Schleper C."/>
            <person name="Guy L."/>
            <person name="Ettema T.J."/>
        </authorList>
    </citation>
    <scope>NUCLEOTIDE SEQUENCE</scope>
</reference>
<sequence length="262" mass="29335">MSKIAIIGYGHVGKAMHRLFPDAQIYDKYNPQYDDRSAVCGMDLAIVCVPTDEMQSSEADISIVTEVVGWLDAELICIKSTVPPGTTNALRWSTGKRIVFSPEYEGETPWQKGLTDPLSWPFIFAGGMRADANAVLEFFQARLGPNLTYLIADATTVEVAKYMENTWLALQVTFAGEFYEIALAVGADYGTARELWALDPRMSKWNTLVFPHNRGFSGKCLPKDLSAIIAAARRGGYRPRLLEEVRKTNERHRMRSARRCSE</sequence>
<organism evidence="2">
    <name type="scientific">marine sediment metagenome</name>
    <dbReference type="NCBI Taxonomy" id="412755"/>
    <lineage>
        <taxon>unclassified sequences</taxon>
        <taxon>metagenomes</taxon>
        <taxon>ecological metagenomes</taxon>
    </lineage>
</organism>
<dbReference type="Pfam" id="PF00984">
    <property type="entry name" value="UDPG_MGDP_dh"/>
    <property type="match status" value="1"/>
</dbReference>
<dbReference type="AlphaFoldDB" id="A0A0F9GGV1"/>
<dbReference type="PANTHER" id="PTHR43750">
    <property type="entry name" value="UDP-GLUCOSE 6-DEHYDROGENASE TUAD"/>
    <property type="match status" value="1"/>
</dbReference>
<proteinExistence type="predicted"/>
<dbReference type="GO" id="GO:0051287">
    <property type="term" value="F:NAD binding"/>
    <property type="evidence" value="ECO:0007669"/>
    <property type="project" value="InterPro"/>
</dbReference>
<dbReference type="Gene3D" id="3.40.50.720">
    <property type="entry name" value="NAD(P)-binding Rossmann-like Domain"/>
    <property type="match status" value="1"/>
</dbReference>
<dbReference type="EMBL" id="LAZR01018035">
    <property type="protein sequence ID" value="KKL97968.1"/>
    <property type="molecule type" value="Genomic_DNA"/>
</dbReference>
<dbReference type="InterPro" id="IPR036291">
    <property type="entry name" value="NAD(P)-bd_dom_sf"/>
</dbReference>
<dbReference type="InterPro" id="IPR008927">
    <property type="entry name" value="6-PGluconate_DH-like_C_sf"/>
</dbReference>
<dbReference type="SUPFAM" id="SSF51735">
    <property type="entry name" value="NAD(P)-binding Rossmann-fold domains"/>
    <property type="match status" value="1"/>
</dbReference>
<feature type="domain" description="UDP-glucose/GDP-mannose dehydrogenase dimerisation" evidence="1">
    <location>
        <begin position="156"/>
        <end position="250"/>
    </location>
</feature>
<accession>A0A0F9GGV1</accession>
<evidence type="ECO:0000259" key="1">
    <source>
        <dbReference type="Pfam" id="PF00984"/>
    </source>
</evidence>
<dbReference type="InterPro" id="IPR013328">
    <property type="entry name" value="6PGD_dom2"/>
</dbReference>
<comment type="caution">
    <text evidence="2">The sequence shown here is derived from an EMBL/GenBank/DDBJ whole genome shotgun (WGS) entry which is preliminary data.</text>
</comment>
<protein>
    <recommendedName>
        <fullName evidence="1">UDP-glucose/GDP-mannose dehydrogenase dimerisation domain-containing protein</fullName>
    </recommendedName>
</protein>
<dbReference type="SUPFAM" id="SSF48179">
    <property type="entry name" value="6-phosphogluconate dehydrogenase C-terminal domain-like"/>
    <property type="match status" value="1"/>
</dbReference>
<evidence type="ECO:0000313" key="2">
    <source>
        <dbReference type="EMBL" id="KKL97968.1"/>
    </source>
</evidence>
<name>A0A0F9GGV1_9ZZZZ</name>
<dbReference type="GO" id="GO:0016616">
    <property type="term" value="F:oxidoreductase activity, acting on the CH-OH group of donors, NAD or NADP as acceptor"/>
    <property type="evidence" value="ECO:0007669"/>
    <property type="project" value="InterPro"/>
</dbReference>
<dbReference type="PANTHER" id="PTHR43750:SF3">
    <property type="entry name" value="UDP-GLUCOSE 6-DEHYDROGENASE TUAD"/>
    <property type="match status" value="1"/>
</dbReference>